<feature type="transmembrane region" description="Helical" evidence="1">
    <location>
        <begin position="36"/>
        <end position="53"/>
    </location>
</feature>
<organism evidence="2 3">
    <name type="scientific">Candidatus Daviesbacteria bacterium RIFCSPHIGHO2_02_FULL_36_13</name>
    <dbReference type="NCBI Taxonomy" id="1797768"/>
    <lineage>
        <taxon>Bacteria</taxon>
        <taxon>Candidatus Daviesiibacteriota</taxon>
    </lineage>
</organism>
<gene>
    <name evidence="2" type="ORF">A3C59_04150</name>
</gene>
<proteinExistence type="predicted"/>
<protein>
    <submittedName>
        <fullName evidence="2">Uncharacterized protein</fullName>
    </submittedName>
</protein>
<dbReference type="AlphaFoldDB" id="A0A1F5JRW0"/>
<dbReference type="Proteomes" id="UP000176902">
    <property type="component" value="Unassembled WGS sequence"/>
</dbReference>
<reference evidence="2 3" key="1">
    <citation type="journal article" date="2016" name="Nat. Commun.">
        <title>Thousands of microbial genomes shed light on interconnected biogeochemical processes in an aquifer system.</title>
        <authorList>
            <person name="Anantharaman K."/>
            <person name="Brown C.T."/>
            <person name="Hug L.A."/>
            <person name="Sharon I."/>
            <person name="Castelle C.J."/>
            <person name="Probst A.J."/>
            <person name="Thomas B.C."/>
            <person name="Singh A."/>
            <person name="Wilkins M.J."/>
            <person name="Karaoz U."/>
            <person name="Brodie E.L."/>
            <person name="Williams K.H."/>
            <person name="Hubbard S.S."/>
            <person name="Banfield J.F."/>
        </authorList>
    </citation>
    <scope>NUCLEOTIDE SEQUENCE [LARGE SCALE GENOMIC DNA]</scope>
</reference>
<keyword evidence="1" id="KW-0812">Transmembrane</keyword>
<feature type="transmembrane region" description="Helical" evidence="1">
    <location>
        <begin position="65"/>
        <end position="88"/>
    </location>
</feature>
<feature type="transmembrane region" description="Helical" evidence="1">
    <location>
        <begin position="97"/>
        <end position="116"/>
    </location>
</feature>
<feature type="transmembrane region" description="Helical" evidence="1">
    <location>
        <begin position="168"/>
        <end position="185"/>
    </location>
</feature>
<keyword evidence="1" id="KW-0472">Membrane</keyword>
<accession>A0A1F5JRW0</accession>
<evidence type="ECO:0000313" key="2">
    <source>
        <dbReference type="EMBL" id="OGE31170.1"/>
    </source>
</evidence>
<feature type="transmembrane region" description="Helical" evidence="1">
    <location>
        <begin position="6"/>
        <end position="24"/>
    </location>
</feature>
<comment type="caution">
    <text evidence="2">The sequence shown here is derived from an EMBL/GenBank/DDBJ whole genome shotgun (WGS) entry which is preliminary data.</text>
</comment>
<evidence type="ECO:0000256" key="1">
    <source>
        <dbReference type="SAM" id="Phobius"/>
    </source>
</evidence>
<sequence length="273" mass="31406">METVFFWIAWGIISFWALKTFYFSFSKEKIERLRKAALGFHLAIFVLIFLPWLPPALGGVSGLTLAFTGNMLATLFLVLIILSTILFFTKEAFFMKVAAGVTIVNTFVLFILMYSLRSTTFTLTPYDIAPIIAVLLLLVCDVVVLLLWQQLQLQDKSLRNKPHKLHRVVIFTLIAIFIVLGFLIFRSQERNEEREINAVLQLSEVQDFKKAVEENGKSKFAVTTDRQEGPYSIIKVFESFPDHITTFNWYKVKGKTGKVFRQDIATDTWEEVK</sequence>
<keyword evidence="1" id="KW-1133">Transmembrane helix</keyword>
<dbReference type="EMBL" id="MFCV01000043">
    <property type="protein sequence ID" value="OGE31170.1"/>
    <property type="molecule type" value="Genomic_DNA"/>
</dbReference>
<name>A0A1F5JRW0_9BACT</name>
<evidence type="ECO:0000313" key="3">
    <source>
        <dbReference type="Proteomes" id="UP000176902"/>
    </source>
</evidence>
<feature type="transmembrane region" description="Helical" evidence="1">
    <location>
        <begin position="128"/>
        <end position="148"/>
    </location>
</feature>